<proteinExistence type="predicted"/>
<gene>
    <name evidence="3" type="ORF">LSAT_V11C900487220</name>
</gene>
<feature type="domain" description="Reverse transcriptase/retrotransposon-derived protein RNase H-like" evidence="2">
    <location>
        <begin position="79"/>
        <end position="167"/>
    </location>
</feature>
<accession>A0A9R1UIP9</accession>
<sequence length="167" mass="18841">MKLNPAKYTFGVEEGQFLGYYVTKEGIQPSSTKVNELEATRSPCTVRDAQGLNGKLTALSRFISKSAEKAMSLFNTLKEAEEALQRIKKVLHTLPTLASPIPEEVLQVYLSTSRDTISSSLVADREGRQLPVYFVSRALQSLDMNYPTIEKRVLSLVYATRRLRQYF</sequence>
<evidence type="ECO:0000313" key="4">
    <source>
        <dbReference type="Proteomes" id="UP000235145"/>
    </source>
</evidence>
<dbReference type="Gene3D" id="3.30.70.270">
    <property type="match status" value="2"/>
</dbReference>
<dbReference type="PANTHER" id="PTHR37984:SF5">
    <property type="entry name" value="PROTEIN NYNRIN-LIKE"/>
    <property type="match status" value="1"/>
</dbReference>
<name>A0A9R1UIP9_LACSA</name>
<dbReference type="Proteomes" id="UP000235145">
    <property type="component" value="Unassembled WGS sequence"/>
</dbReference>
<dbReference type="AlphaFoldDB" id="A0A9R1UIP9"/>
<protein>
    <recommendedName>
        <fullName evidence="2">Reverse transcriptase/retrotransposon-derived protein RNase H-like domain-containing protein</fullName>
    </recommendedName>
</protein>
<comment type="caution">
    <text evidence="3">The sequence shown here is derived from an EMBL/GenBank/DDBJ whole genome shotgun (WGS) entry which is preliminary data.</text>
</comment>
<dbReference type="InterPro" id="IPR050951">
    <property type="entry name" value="Retrovirus_Pol_polyprotein"/>
</dbReference>
<reference evidence="3 4" key="1">
    <citation type="journal article" date="2017" name="Nat. Commun.">
        <title>Genome assembly with in vitro proximity ligation data and whole-genome triplication in lettuce.</title>
        <authorList>
            <person name="Reyes-Chin-Wo S."/>
            <person name="Wang Z."/>
            <person name="Yang X."/>
            <person name="Kozik A."/>
            <person name="Arikit S."/>
            <person name="Song C."/>
            <person name="Xia L."/>
            <person name="Froenicke L."/>
            <person name="Lavelle D.O."/>
            <person name="Truco M.J."/>
            <person name="Xia R."/>
            <person name="Zhu S."/>
            <person name="Xu C."/>
            <person name="Xu H."/>
            <person name="Xu X."/>
            <person name="Cox K."/>
            <person name="Korf I."/>
            <person name="Meyers B.C."/>
            <person name="Michelmore R.W."/>
        </authorList>
    </citation>
    <scope>NUCLEOTIDE SEQUENCE [LARGE SCALE GENOMIC DNA]</scope>
    <source>
        <strain evidence="4">cv. Salinas</strain>
        <tissue evidence="3">Seedlings</tissue>
    </source>
</reference>
<dbReference type="InterPro" id="IPR041577">
    <property type="entry name" value="RT_RNaseH_2"/>
</dbReference>
<dbReference type="SUPFAM" id="SSF56672">
    <property type="entry name" value="DNA/RNA polymerases"/>
    <property type="match status" value="1"/>
</dbReference>
<evidence type="ECO:0000259" key="2">
    <source>
        <dbReference type="Pfam" id="PF17919"/>
    </source>
</evidence>
<dbReference type="EMBL" id="NBSK02000009">
    <property type="protein sequence ID" value="KAJ0187676.1"/>
    <property type="molecule type" value="Genomic_DNA"/>
</dbReference>
<dbReference type="Pfam" id="PF17919">
    <property type="entry name" value="RT_RNaseH_2"/>
    <property type="match status" value="1"/>
</dbReference>
<dbReference type="InterPro" id="IPR043128">
    <property type="entry name" value="Rev_trsase/Diguanyl_cyclase"/>
</dbReference>
<organism evidence="3 4">
    <name type="scientific">Lactuca sativa</name>
    <name type="common">Garden lettuce</name>
    <dbReference type="NCBI Taxonomy" id="4236"/>
    <lineage>
        <taxon>Eukaryota</taxon>
        <taxon>Viridiplantae</taxon>
        <taxon>Streptophyta</taxon>
        <taxon>Embryophyta</taxon>
        <taxon>Tracheophyta</taxon>
        <taxon>Spermatophyta</taxon>
        <taxon>Magnoliopsida</taxon>
        <taxon>eudicotyledons</taxon>
        <taxon>Gunneridae</taxon>
        <taxon>Pentapetalae</taxon>
        <taxon>asterids</taxon>
        <taxon>campanulids</taxon>
        <taxon>Asterales</taxon>
        <taxon>Asteraceae</taxon>
        <taxon>Cichorioideae</taxon>
        <taxon>Cichorieae</taxon>
        <taxon>Lactucinae</taxon>
        <taxon>Lactuca</taxon>
    </lineage>
</organism>
<dbReference type="PANTHER" id="PTHR37984">
    <property type="entry name" value="PROTEIN CBG26694"/>
    <property type="match status" value="1"/>
</dbReference>
<evidence type="ECO:0000256" key="1">
    <source>
        <dbReference type="ARBA" id="ARBA00023268"/>
    </source>
</evidence>
<dbReference type="InterPro" id="IPR043502">
    <property type="entry name" value="DNA/RNA_pol_sf"/>
</dbReference>
<evidence type="ECO:0000313" key="3">
    <source>
        <dbReference type="EMBL" id="KAJ0187676.1"/>
    </source>
</evidence>
<dbReference type="GO" id="GO:0003824">
    <property type="term" value="F:catalytic activity"/>
    <property type="evidence" value="ECO:0007669"/>
    <property type="project" value="UniProtKB-KW"/>
</dbReference>
<keyword evidence="4" id="KW-1185">Reference proteome</keyword>
<keyword evidence="1" id="KW-0511">Multifunctional enzyme</keyword>